<dbReference type="AlphaFoldDB" id="A0A9X2MDG4"/>
<dbReference type="RefSeq" id="WP_161791892.1">
    <property type="nucleotide sequence ID" value="NZ_JANKBY010000277.1"/>
</dbReference>
<reference evidence="1" key="1">
    <citation type="submission" date="2022-07" db="EMBL/GenBank/DDBJ databases">
        <title>Enhanced cultured diversity of the mouse gut microbiota enables custom-made synthetic communities.</title>
        <authorList>
            <person name="Afrizal A."/>
        </authorList>
    </citation>
    <scope>NUCLEOTIDE SEQUENCE</scope>
    <source>
        <strain evidence="1">DSM 29186</strain>
    </source>
</reference>
<keyword evidence="2" id="KW-1185">Reference proteome</keyword>
<proteinExistence type="predicted"/>
<organism evidence="1 2">
    <name type="scientific">Terrisporobacter muris</name>
    <dbReference type="NCBI Taxonomy" id="2963284"/>
    <lineage>
        <taxon>Bacteria</taxon>
        <taxon>Bacillati</taxon>
        <taxon>Bacillota</taxon>
        <taxon>Clostridia</taxon>
        <taxon>Peptostreptococcales</taxon>
        <taxon>Peptostreptococcaceae</taxon>
        <taxon>Terrisporobacter</taxon>
    </lineage>
</organism>
<evidence type="ECO:0000313" key="2">
    <source>
        <dbReference type="Proteomes" id="UP001140817"/>
    </source>
</evidence>
<protein>
    <submittedName>
        <fullName evidence="1">Uncharacterized protein</fullName>
    </submittedName>
</protein>
<evidence type="ECO:0000313" key="1">
    <source>
        <dbReference type="EMBL" id="MCR1824284.1"/>
    </source>
</evidence>
<sequence length="49" mass="5866">MQLNEKLYFNEDILTLEGELYVESVLIRDSKVFGEKKTIMLMERKLTQK</sequence>
<accession>A0A9X2MDG4</accession>
<dbReference type="Proteomes" id="UP001140817">
    <property type="component" value="Unassembled WGS sequence"/>
</dbReference>
<dbReference type="EMBL" id="JANKBY010000277">
    <property type="protein sequence ID" value="MCR1824284.1"/>
    <property type="molecule type" value="Genomic_DNA"/>
</dbReference>
<gene>
    <name evidence="1" type="ORF">NSA58_15985</name>
</gene>
<comment type="caution">
    <text evidence="1">The sequence shown here is derived from an EMBL/GenBank/DDBJ whole genome shotgun (WGS) entry which is preliminary data.</text>
</comment>
<name>A0A9X2MDG4_9FIRM</name>